<dbReference type="EMBL" id="JAKUCV010007440">
    <property type="protein sequence ID" value="KAJ4823502.1"/>
    <property type="molecule type" value="Genomic_DNA"/>
</dbReference>
<sequence length="105" mass="11327">FHHYLSTFVRCIFLAASGIHIKYSGRCPLQTSSQLPLIRQGRKCSQLVDCLSLDGVFSSGPAALLSGLKPSPEPGPPFFSCCNISCWLSTGAISSKAYGLELDQF</sequence>
<organism evidence="1 2">
    <name type="scientific">Turnera subulata</name>
    <dbReference type="NCBI Taxonomy" id="218843"/>
    <lineage>
        <taxon>Eukaryota</taxon>
        <taxon>Viridiplantae</taxon>
        <taxon>Streptophyta</taxon>
        <taxon>Embryophyta</taxon>
        <taxon>Tracheophyta</taxon>
        <taxon>Spermatophyta</taxon>
        <taxon>Magnoliopsida</taxon>
        <taxon>eudicotyledons</taxon>
        <taxon>Gunneridae</taxon>
        <taxon>Pentapetalae</taxon>
        <taxon>rosids</taxon>
        <taxon>fabids</taxon>
        <taxon>Malpighiales</taxon>
        <taxon>Passifloraceae</taxon>
        <taxon>Turnera</taxon>
    </lineage>
</organism>
<keyword evidence="2" id="KW-1185">Reference proteome</keyword>
<evidence type="ECO:0000313" key="2">
    <source>
        <dbReference type="Proteomes" id="UP001141552"/>
    </source>
</evidence>
<comment type="caution">
    <text evidence="1">The sequence shown here is derived from an EMBL/GenBank/DDBJ whole genome shotgun (WGS) entry which is preliminary data.</text>
</comment>
<reference evidence="1" key="1">
    <citation type="submission" date="2022-02" db="EMBL/GenBank/DDBJ databases">
        <authorList>
            <person name="Henning P.M."/>
            <person name="McCubbin A.G."/>
            <person name="Shore J.S."/>
        </authorList>
    </citation>
    <scope>NUCLEOTIDE SEQUENCE</scope>
    <source>
        <strain evidence="1">F60SS</strain>
        <tissue evidence="1">Leaves</tissue>
    </source>
</reference>
<feature type="non-terminal residue" evidence="1">
    <location>
        <position position="1"/>
    </location>
</feature>
<accession>A0A9Q0J0H6</accession>
<reference evidence="1" key="2">
    <citation type="journal article" date="2023" name="Plants (Basel)">
        <title>Annotation of the Turnera subulata (Passifloraceae) Draft Genome Reveals the S-Locus Evolved after the Divergence of Turneroideae from Passifloroideae in a Stepwise Manner.</title>
        <authorList>
            <person name="Henning P.M."/>
            <person name="Roalson E.H."/>
            <person name="Mir W."/>
            <person name="McCubbin A.G."/>
            <person name="Shore J.S."/>
        </authorList>
    </citation>
    <scope>NUCLEOTIDE SEQUENCE</scope>
    <source>
        <strain evidence="1">F60SS</strain>
    </source>
</reference>
<gene>
    <name evidence="1" type="ORF">Tsubulata_044906</name>
</gene>
<name>A0A9Q0J0H6_9ROSI</name>
<proteinExistence type="predicted"/>
<protein>
    <submittedName>
        <fullName evidence="1">Uncharacterized protein</fullName>
    </submittedName>
</protein>
<evidence type="ECO:0000313" key="1">
    <source>
        <dbReference type="EMBL" id="KAJ4823502.1"/>
    </source>
</evidence>
<dbReference type="AlphaFoldDB" id="A0A9Q0J0H6"/>
<dbReference type="Proteomes" id="UP001141552">
    <property type="component" value="Unassembled WGS sequence"/>
</dbReference>